<proteinExistence type="predicted"/>
<dbReference type="InterPro" id="IPR006429">
    <property type="entry name" value="Phage_lambda_portal"/>
</dbReference>
<evidence type="ECO:0000256" key="1">
    <source>
        <dbReference type="SAM" id="MobiDB-lite"/>
    </source>
</evidence>
<feature type="region of interest" description="Disordered" evidence="1">
    <location>
        <begin position="479"/>
        <end position="500"/>
    </location>
</feature>
<dbReference type="GO" id="GO:0005198">
    <property type="term" value="F:structural molecule activity"/>
    <property type="evidence" value="ECO:0007669"/>
    <property type="project" value="InterPro"/>
</dbReference>
<evidence type="ECO:0000313" key="3">
    <source>
        <dbReference type="Proteomes" id="UP000219050"/>
    </source>
</evidence>
<protein>
    <submittedName>
        <fullName evidence="2">Phage portal protein</fullName>
    </submittedName>
</protein>
<gene>
    <name evidence="2" type="ORF">CBW24_07940</name>
</gene>
<evidence type="ECO:0000313" key="2">
    <source>
        <dbReference type="EMBL" id="ATI41939.1"/>
    </source>
</evidence>
<dbReference type="AlphaFoldDB" id="A0A291LZ15"/>
<keyword evidence="3" id="KW-1185">Reference proteome</keyword>
<name>A0A291LZ15_9RHOB</name>
<dbReference type="Pfam" id="PF05136">
    <property type="entry name" value="Phage_portal_2"/>
    <property type="match status" value="1"/>
</dbReference>
<dbReference type="Proteomes" id="UP000219050">
    <property type="component" value="Chromosome"/>
</dbReference>
<dbReference type="NCBIfam" id="TIGR01539">
    <property type="entry name" value="portal_lambda"/>
    <property type="match status" value="1"/>
</dbReference>
<dbReference type="OrthoDB" id="9770450at2"/>
<dbReference type="EMBL" id="CP021404">
    <property type="protein sequence ID" value="ATI41939.1"/>
    <property type="molecule type" value="Genomic_DNA"/>
</dbReference>
<organism evidence="2 3">
    <name type="scientific">Pacificitalea manganoxidans</name>
    <dbReference type="NCBI Taxonomy" id="1411902"/>
    <lineage>
        <taxon>Bacteria</taxon>
        <taxon>Pseudomonadati</taxon>
        <taxon>Pseudomonadota</taxon>
        <taxon>Alphaproteobacteria</taxon>
        <taxon>Rhodobacterales</taxon>
        <taxon>Paracoccaceae</taxon>
        <taxon>Pacificitalea</taxon>
    </lineage>
</organism>
<reference evidence="2 3" key="1">
    <citation type="submission" date="2017-05" db="EMBL/GenBank/DDBJ databases">
        <title>Comparative genomic and metabolic analysis of manganese-oxidizing mechanisms in Celeribater manganoxidans DY25T: its adaption to the environment of polymetallic nodule.</title>
        <authorList>
            <person name="Wang X."/>
        </authorList>
    </citation>
    <scope>NUCLEOTIDE SEQUENCE [LARGE SCALE GENOMIC DNA]</scope>
    <source>
        <strain evidence="2 3">DY25</strain>
    </source>
</reference>
<sequence>MPGVGRALARLYDAAKSDRLTGNWGTQPLTADEVVRRNLRSLVARSREQAANNDYARRFLKMCRQNIVGPRGVLLQAQAKDPGGALDTLANDAIEAAWSEWCRPGNCDVTGRQSLRAIQAQAVVSMARDGEYMIRLVTGTAAGDWGLALQVLDPQRCPVDYDVKKLRGGGFIRHGIEFNAWGRPVAYHFTTASAEDDDDAYLRQGRAFVRIPADQIVHGFEPEMTGQKRGLPWMATALWRMQMLGGFEKAALVNARASAAKGGWFQWKEGFGPDHDEEDGDLEMEVSPGIWQELPEGVEAVANDPQYPSGEFAMFHKAMLRGMASGMNVTYVNLANDLEGVNFSSIRQGTLDEREHWKEMQEGLIEQLLAPIFEAWLRRALLKGRIVVNGKPLRAERLEKYRAVVWQPRRWDWIDPNADVKAAVTSKNNLLASPSQIIRDRGQDPETIWREIGRDIAAMRGAGIDDRFIEIALGMKVAPQGEGEGGDEGAAPGSRKPPED</sequence>
<accession>A0A291LZ15</accession>
<dbReference type="RefSeq" id="WP_157773134.1">
    <property type="nucleotide sequence ID" value="NZ_CP021404.1"/>
</dbReference>
<dbReference type="KEGG" id="cmag:CBW24_07940"/>
<dbReference type="GO" id="GO:0019068">
    <property type="term" value="P:virion assembly"/>
    <property type="evidence" value="ECO:0007669"/>
    <property type="project" value="InterPro"/>
</dbReference>